<dbReference type="Proteomes" id="UP000232638">
    <property type="component" value="Chromosome"/>
</dbReference>
<dbReference type="Gene3D" id="3.20.20.70">
    <property type="entry name" value="Aldolase class I"/>
    <property type="match status" value="2"/>
</dbReference>
<dbReference type="GO" id="GO:0046872">
    <property type="term" value="F:metal ion binding"/>
    <property type="evidence" value="ECO:0007669"/>
    <property type="project" value="UniProtKB-KW"/>
</dbReference>
<evidence type="ECO:0000256" key="7">
    <source>
        <dbReference type="SAM" id="MobiDB-lite"/>
    </source>
</evidence>
<dbReference type="SFLD" id="SFLDG01067">
    <property type="entry name" value="SPASM/twitch_domain_containing"/>
    <property type="match status" value="2"/>
</dbReference>
<sequence length="855" mass="93816">MARNHCCQSGQDAYPPSRPWSRLSNAAIRRKHRMPPVPTADLHRPEPGGDCPPQPHFMILPSLACPARCGYCFGPHQGPIMSEAVAEAAVEFVARIATEQRMTKVSVTLHGGEPLMAGPARLRQLFTGLRERLGATPGSDRLKVAIQSNLWLLDDDLCRLFREHQVEIGTSLDGPEPITDAQRGPGYFARTLAGIRRAQAHGLQPGCIATFTPASAPRWREVFDFFNNEQLGFSIHPALPPLVGGDPRHTLPPADYGRLLCALADHYIHHRRELAIPSLDQVCRSLGSGEGQVCTFRDCLGQFLVIDPQGAIYPCQRFCGHPDWRLGHLADRPTLADLLAAPAARRLAERQARVAARSEQGCGDCPHLPYCRGGCPYNAWAGGGDPVRDPHCPAYRALFDHLQRRLTTEMAAPENIEAVAARPWDGRGHPLLRRGPLIELVRPGPHPRQAARTAKRIVAAVELARGPDLPAVAARLVHMGICRTQVSGEASLNALWQELYPPTRRLNNLYLHVTWRCQLRCDHCYGRADSQDREQPDLAVADAARLLREAKEVSVRQVVLTGSEPLMHREWDALLEALTQARDWTSPIHLVLRSNLALPPGIDLLRQVALAIDQLVVSMDGDEATHDARREPGSDAAVVRNLGVYQQGMAQMPGAAKLYLAATMRRSDSDGAPGAAARDLAQRLGIKRVRFRSILSLGRAGEWGEPPTAVALGAHTDPMDLIAGGFQPVAGCGLGQNLHVEPSGEAFPWWYPDHGAQTYQGNVLAEELQAVIGRAGLMDLTKCKIYGNLICDTCDMRYLCGGGYWAWNGNTTWQTIGSESSECEVLKARSQHLLQTAREYLDLPLNRCVEDCPSV</sequence>
<reference evidence="9 10" key="1">
    <citation type="submission" date="2017-03" db="EMBL/GenBank/DDBJ databases">
        <title>Complete genome sequence of Candidatus 'Thiodictyon syntrophicum' sp. nov. strain Cad16T, a photolithoautotroph purple sulfur bacterium isolated from an alpine meromictic lake.</title>
        <authorList>
            <person name="Luedin S.M."/>
            <person name="Pothier J.F."/>
            <person name="Danza F."/>
            <person name="Storelli N."/>
            <person name="Wittwer M."/>
            <person name="Tonolla M."/>
        </authorList>
    </citation>
    <scope>NUCLEOTIDE SEQUENCE [LARGE SCALE GENOMIC DNA]</scope>
    <source>
        <strain evidence="9 10">Cad16T</strain>
    </source>
</reference>
<dbReference type="SFLD" id="SFLDG01072">
    <property type="entry name" value="dehydrogenase_like"/>
    <property type="match status" value="1"/>
</dbReference>
<evidence type="ECO:0000256" key="3">
    <source>
        <dbReference type="ARBA" id="ARBA00022723"/>
    </source>
</evidence>
<evidence type="ECO:0000313" key="10">
    <source>
        <dbReference type="Proteomes" id="UP000232638"/>
    </source>
</evidence>
<dbReference type="PANTHER" id="PTHR43273:SF3">
    <property type="entry name" value="ANAEROBIC SULFATASE-MATURATING ENZYME HOMOLOG ASLB-RELATED"/>
    <property type="match status" value="1"/>
</dbReference>
<dbReference type="SUPFAM" id="SSF102114">
    <property type="entry name" value="Radical SAM enzymes"/>
    <property type="match status" value="2"/>
</dbReference>
<dbReference type="InterPro" id="IPR023867">
    <property type="entry name" value="Sulphatase_maturase_rSAM"/>
</dbReference>
<comment type="similarity">
    <text evidence="6">Belongs to the radical SAM superfamily. Anaerobic sulfatase-maturating enzyme family.</text>
</comment>
<keyword evidence="4" id="KW-0408">Iron</keyword>
<dbReference type="SFLD" id="SFLDG01386">
    <property type="entry name" value="main_SPASM_domain-containing"/>
    <property type="match status" value="1"/>
</dbReference>
<keyword evidence="2" id="KW-0949">S-adenosyl-L-methionine</keyword>
<protein>
    <submittedName>
        <fullName evidence="9">Putative peptide-modifying radical SAM enzyme</fullName>
    </submittedName>
</protein>
<feature type="compositionally biased region" description="Polar residues" evidence="7">
    <location>
        <begin position="1"/>
        <end position="11"/>
    </location>
</feature>
<evidence type="ECO:0000256" key="5">
    <source>
        <dbReference type="ARBA" id="ARBA00023014"/>
    </source>
</evidence>
<dbReference type="NCBIfam" id="TIGR04083">
    <property type="entry name" value="rSAM_pep_methan"/>
    <property type="match status" value="1"/>
</dbReference>
<dbReference type="InterPro" id="IPR023885">
    <property type="entry name" value="4Fe4S-binding_SPASM_dom"/>
</dbReference>
<evidence type="ECO:0000256" key="2">
    <source>
        <dbReference type="ARBA" id="ARBA00022691"/>
    </source>
</evidence>
<dbReference type="AlphaFoldDB" id="A0A2K8U992"/>
<dbReference type="Pfam" id="PF13186">
    <property type="entry name" value="SPASM"/>
    <property type="match status" value="1"/>
</dbReference>
<dbReference type="EMBL" id="CP020370">
    <property type="protein sequence ID" value="AUB81601.1"/>
    <property type="molecule type" value="Genomic_DNA"/>
</dbReference>
<accession>A0A2K8U992</accession>
<proteinExistence type="inferred from homology"/>
<organism evidence="9 10">
    <name type="scientific">Candidatus Thiodictyon syntrophicum</name>
    <dbReference type="NCBI Taxonomy" id="1166950"/>
    <lineage>
        <taxon>Bacteria</taxon>
        <taxon>Pseudomonadati</taxon>
        <taxon>Pseudomonadota</taxon>
        <taxon>Gammaproteobacteria</taxon>
        <taxon>Chromatiales</taxon>
        <taxon>Chromatiaceae</taxon>
        <taxon>Thiodictyon</taxon>
    </lineage>
</organism>
<dbReference type="GO" id="GO:0016491">
    <property type="term" value="F:oxidoreductase activity"/>
    <property type="evidence" value="ECO:0007669"/>
    <property type="project" value="InterPro"/>
</dbReference>
<evidence type="ECO:0000313" key="9">
    <source>
        <dbReference type="EMBL" id="AUB81601.1"/>
    </source>
</evidence>
<dbReference type="KEGG" id="tsy:THSYN_11950"/>
<dbReference type="InterPro" id="IPR007197">
    <property type="entry name" value="rSAM"/>
</dbReference>
<dbReference type="InterPro" id="IPR024018">
    <property type="entry name" value="CHP04083_rSAM"/>
</dbReference>
<keyword evidence="10" id="KW-1185">Reference proteome</keyword>
<feature type="domain" description="Radical SAM core" evidence="8">
    <location>
        <begin position="51"/>
        <end position="277"/>
    </location>
</feature>
<keyword evidence="3" id="KW-0479">Metal-binding</keyword>
<dbReference type="Pfam" id="PF04055">
    <property type="entry name" value="Radical_SAM"/>
    <property type="match status" value="2"/>
</dbReference>
<dbReference type="GO" id="GO:0051536">
    <property type="term" value="F:iron-sulfur cluster binding"/>
    <property type="evidence" value="ECO:0007669"/>
    <property type="project" value="UniProtKB-KW"/>
</dbReference>
<dbReference type="PANTHER" id="PTHR43273">
    <property type="entry name" value="ANAEROBIC SULFATASE-MATURATING ENZYME HOMOLOG ASLB-RELATED"/>
    <property type="match status" value="1"/>
</dbReference>
<evidence type="ECO:0000256" key="1">
    <source>
        <dbReference type="ARBA" id="ARBA00001966"/>
    </source>
</evidence>
<dbReference type="NCBIfam" id="TIGR04085">
    <property type="entry name" value="rSAM_more_4Fe4S"/>
    <property type="match status" value="1"/>
</dbReference>
<dbReference type="OrthoDB" id="9782387at2"/>
<evidence type="ECO:0000256" key="4">
    <source>
        <dbReference type="ARBA" id="ARBA00023004"/>
    </source>
</evidence>
<name>A0A2K8U992_9GAMM</name>
<gene>
    <name evidence="9" type="ORF">THSYN_11950</name>
</gene>
<evidence type="ECO:0000259" key="8">
    <source>
        <dbReference type="PROSITE" id="PS51918"/>
    </source>
</evidence>
<dbReference type="PROSITE" id="PS51918">
    <property type="entry name" value="RADICAL_SAM"/>
    <property type="match status" value="1"/>
</dbReference>
<dbReference type="InterPro" id="IPR058240">
    <property type="entry name" value="rSAM_sf"/>
</dbReference>
<comment type="cofactor">
    <cofactor evidence="1">
        <name>[4Fe-4S] cluster</name>
        <dbReference type="ChEBI" id="CHEBI:49883"/>
    </cofactor>
</comment>
<dbReference type="SFLD" id="SFLDS00029">
    <property type="entry name" value="Radical_SAM"/>
    <property type="match status" value="2"/>
</dbReference>
<dbReference type="InterPro" id="IPR013785">
    <property type="entry name" value="Aldolase_TIM"/>
</dbReference>
<evidence type="ECO:0000256" key="6">
    <source>
        <dbReference type="ARBA" id="ARBA00023601"/>
    </source>
</evidence>
<keyword evidence="5" id="KW-0411">Iron-sulfur</keyword>
<feature type="region of interest" description="Disordered" evidence="7">
    <location>
        <begin position="1"/>
        <end position="20"/>
    </location>
</feature>
<dbReference type="CDD" id="cd01335">
    <property type="entry name" value="Radical_SAM"/>
    <property type="match status" value="2"/>
</dbReference>